<accession>A0ABY9MSC9</accession>
<sequence length="292" mass="30916">MVVPVFLTACGGGSDSGSASSANSAYTGKRELAALSVANQAIFDEALTVSSVGILSGTVYLEKSSSHAMLGGVTRLQQRYDSLDKILDRYVDSSRYQARNVDLNEACTNGGSISVSGSLSDTTNTGTLNLNSNQCNEDGVITNGVGSLIVHSFDTNMQQITDFTLTTNSSFTYDGVTYTETGEQRFTYNPYSDYLTAVSNLTRKSASQQFLDNNLMLVVNDLGMSLSGQLCEGSNGCVNLSTPQPLNSSGTAGEVILTGASNSKIRYYFVGTASWVGVDMNGDGVYETTSPY</sequence>
<reference evidence="1 2" key="1">
    <citation type="submission" date="2023-08" db="EMBL/GenBank/DDBJ databases">
        <title>New molecular markers tilS and rpoB for phylogenetic and monitoring studies of the genus Thiothrix biodiversity.</title>
        <authorList>
            <person name="Ravin N.V."/>
            <person name="Smolyakov D."/>
            <person name="Markov N.D."/>
            <person name="Beletsky A.V."/>
            <person name="Mardanov A.V."/>
            <person name="Rudenko T.S."/>
            <person name="Grabovich M.Y."/>
        </authorList>
    </citation>
    <scope>NUCLEOTIDE SEQUENCE [LARGE SCALE GENOMIC DNA]</scope>
    <source>
        <strain evidence="1 2">MK1</strain>
    </source>
</reference>
<gene>
    <name evidence="1" type="ORF">RCF98_15130</name>
</gene>
<keyword evidence="2" id="KW-1185">Reference proteome</keyword>
<dbReference type="Proteomes" id="UP001236657">
    <property type="component" value="Chromosome"/>
</dbReference>
<proteinExistence type="predicted"/>
<evidence type="ECO:0000313" key="2">
    <source>
        <dbReference type="Proteomes" id="UP001236657"/>
    </source>
</evidence>
<organism evidence="1 2">
    <name type="scientific">Thiothrix lacustris</name>
    <dbReference type="NCBI Taxonomy" id="525917"/>
    <lineage>
        <taxon>Bacteria</taxon>
        <taxon>Pseudomonadati</taxon>
        <taxon>Pseudomonadota</taxon>
        <taxon>Gammaproteobacteria</taxon>
        <taxon>Thiotrichales</taxon>
        <taxon>Thiotrichaceae</taxon>
        <taxon>Thiothrix</taxon>
    </lineage>
</organism>
<evidence type="ECO:0000313" key="1">
    <source>
        <dbReference type="EMBL" id="WML90290.1"/>
    </source>
</evidence>
<evidence type="ECO:0008006" key="3">
    <source>
        <dbReference type="Google" id="ProtNLM"/>
    </source>
</evidence>
<protein>
    <recommendedName>
        <fullName evidence="3">Adhesin</fullName>
    </recommendedName>
</protein>
<name>A0ABY9MSC9_9GAMM</name>
<dbReference type="EMBL" id="CP133218">
    <property type="protein sequence ID" value="WML90290.1"/>
    <property type="molecule type" value="Genomic_DNA"/>
</dbReference>
<dbReference type="RefSeq" id="WP_156946845.1">
    <property type="nucleotide sequence ID" value="NZ_CP133218.1"/>
</dbReference>